<comment type="caution">
    <text evidence="3">The sequence shown here is derived from an EMBL/GenBank/DDBJ whole genome shotgun (WGS) entry which is preliminary data.</text>
</comment>
<organism evidence="3 4">
    <name type="scientific">Trypanosoma conorhini</name>
    <dbReference type="NCBI Taxonomy" id="83891"/>
    <lineage>
        <taxon>Eukaryota</taxon>
        <taxon>Discoba</taxon>
        <taxon>Euglenozoa</taxon>
        <taxon>Kinetoplastea</taxon>
        <taxon>Metakinetoplastina</taxon>
        <taxon>Trypanosomatida</taxon>
        <taxon>Trypanosomatidae</taxon>
        <taxon>Trypanosoma</taxon>
    </lineage>
</organism>
<feature type="region of interest" description="Disordered" evidence="1">
    <location>
        <begin position="317"/>
        <end position="359"/>
    </location>
</feature>
<feature type="transmembrane region" description="Helical" evidence="2">
    <location>
        <begin position="6"/>
        <end position="24"/>
    </location>
</feature>
<dbReference type="OrthoDB" id="251612at2759"/>
<reference evidence="3 4" key="1">
    <citation type="journal article" date="2018" name="BMC Genomics">
        <title>Genomic comparison of Trypanosoma conorhini and Trypanosoma rangeli to Trypanosoma cruzi strains of high and low virulence.</title>
        <authorList>
            <person name="Bradwell K.R."/>
            <person name="Koparde V.N."/>
            <person name="Matveyev A.V."/>
            <person name="Serrano M.G."/>
            <person name="Alves J.M."/>
            <person name="Parikh H."/>
            <person name="Huang B."/>
            <person name="Lee V."/>
            <person name="Espinosa-Alvarez O."/>
            <person name="Ortiz P.A."/>
            <person name="Costa-Martins A.G."/>
            <person name="Teixeira M.M."/>
            <person name="Buck G.A."/>
        </authorList>
    </citation>
    <scope>NUCLEOTIDE SEQUENCE [LARGE SCALE GENOMIC DNA]</scope>
    <source>
        <strain evidence="3 4">025E</strain>
    </source>
</reference>
<feature type="compositionally biased region" description="Basic and acidic residues" evidence="1">
    <location>
        <begin position="213"/>
        <end position="222"/>
    </location>
</feature>
<sequence length="410" mass="43850">MLGNLIITGGVLALHVVVIFLVKWRRSSSWAVAAEHSFFPGIPLLLLVNLFLGTSVASMQGLASKAGPTLALGIVMFVVFAGGLVVALCALMAKVRPTFYPVVSPAFATAAQDSYVAALAHRWLLRVCGIWPPATVANSLFLVLANLRRSRVAWVTLWLWAPPARLRVCDVSGGDGRGVRRRSRRADVLPLTLPWRRRGVSPPHLPAGQRLLPRRDARERLAPRRQRAALPAPRRPAGPVRRVRRRRRGHRRLLCARRAEDAAGARVCQKEVDGPGRVRHARGALQGAQRGRTLLHDSARGGGGGGAVVCRGIPTGGPACAEPGGAHHRRRPRRPRSPRPAAPHPCGARAAGGQRARRGRAVTAVASTARGAAEGGRLSFSSLSLGSLNSVELDLLSSRGSQKDPLRLGA</sequence>
<keyword evidence="2" id="KW-0812">Transmembrane</keyword>
<dbReference type="Proteomes" id="UP000284403">
    <property type="component" value="Unassembled WGS sequence"/>
</dbReference>
<feature type="transmembrane region" description="Helical" evidence="2">
    <location>
        <begin position="69"/>
        <end position="91"/>
    </location>
</feature>
<keyword evidence="2" id="KW-1133">Transmembrane helix</keyword>
<feature type="region of interest" description="Disordered" evidence="1">
    <location>
        <begin position="200"/>
        <end position="244"/>
    </location>
</feature>
<evidence type="ECO:0000313" key="3">
    <source>
        <dbReference type="EMBL" id="RNF16625.1"/>
    </source>
</evidence>
<proteinExistence type="predicted"/>
<name>A0A3R7P3G5_9TRYP</name>
<dbReference type="RefSeq" id="XP_029227868.1">
    <property type="nucleotide sequence ID" value="XM_029372007.1"/>
</dbReference>
<feature type="compositionally biased region" description="Basic residues" evidence="1">
    <location>
        <begin position="326"/>
        <end position="337"/>
    </location>
</feature>
<evidence type="ECO:0000256" key="2">
    <source>
        <dbReference type="SAM" id="Phobius"/>
    </source>
</evidence>
<keyword evidence="2" id="KW-0472">Membrane</keyword>
<keyword evidence="4" id="KW-1185">Reference proteome</keyword>
<accession>A0A3R7P3G5</accession>
<dbReference type="EMBL" id="MKKU01000287">
    <property type="protein sequence ID" value="RNF16625.1"/>
    <property type="molecule type" value="Genomic_DNA"/>
</dbReference>
<evidence type="ECO:0000313" key="4">
    <source>
        <dbReference type="Proteomes" id="UP000284403"/>
    </source>
</evidence>
<dbReference type="GeneID" id="40318715"/>
<gene>
    <name evidence="3" type="ORF">Tco025E_05104</name>
</gene>
<feature type="compositionally biased region" description="Low complexity" evidence="1">
    <location>
        <begin position="344"/>
        <end position="354"/>
    </location>
</feature>
<evidence type="ECO:0000256" key="1">
    <source>
        <dbReference type="SAM" id="MobiDB-lite"/>
    </source>
</evidence>
<feature type="compositionally biased region" description="Low complexity" evidence="1">
    <location>
        <begin position="228"/>
        <end position="240"/>
    </location>
</feature>
<protein>
    <submittedName>
        <fullName evidence="3">Uncharacterized protein</fullName>
    </submittedName>
</protein>
<feature type="transmembrane region" description="Helical" evidence="2">
    <location>
        <begin position="44"/>
        <end position="63"/>
    </location>
</feature>
<dbReference type="AlphaFoldDB" id="A0A3R7P3G5"/>